<dbReference type="OrthoDB" id="39591at2759"/>
<feature type="domain" description="Myb-like" evidence="2">
    <location>
        <begin position="28"/>
        <end position="79"/>
    </location>
</feature>
<organism evidence="4 5">
    <name type="scientific">Trichomonas vaginalis (strain ATCC PRA-98 / G3)</name>
    <dbReference type="NCBI Taxonomy" id="412133"/>
    <lineage>
        <taxon>Eukaryota</taxon>
        <taxon>Metamonada</taxon>
        <taxon>Parabasalia</taxon>
        <taxon>Trichomonadida</taxon>
        <taxon>Trichomonadidae</taxon>
        <taxon>Trichomonas</taxon>
    </lineage>
</organism>
<dbReference type="SMR" id="A2FK50"/>
<dbReference type="InterPro" id="IPR017930">
    <property type="entry name" value="Myb_dom"/>
</dbReference>
<evidence type="ECO:0000256" key="1">
    <source>
        <dbReference type="SAM" id="MobiDB-lite"/>
    </source>
</evidence>
<feature type="domain" description="HTH myb-type" evidence="3">
    <location>
        <begin position="87"/>
        <end position="134"/>
    </location>
</feature>
<dbReference type="Proteomes" id="UP000001542">
    <property type="component" value="Unassembled WGS sequence"/>
</dbReference>
<feature type="region of interest" description="Disordered" evidence="1">
    <location>
        <begin position="137"/>
        <end position="157"/>
    </location>
</feature>
<evidence type="ECO:0000313" key="4">
    <source>
        <dbReference type="EMBL" id="EAX94729.1"/>
    </source>
</evidence>
<dbReference type="InParanoid" id="A2FK50"/>
<evidence type="ECO:0000259" key="2">
    <source>
        <dbReference type="PROSITE" id="PS50090"/>
    </source>
</evidence>
<keyword evidence="5" id="KW-1185">Reference proteome</keyword>
<protein>
    <submittedName>
        <fullName evidence="4">Myb-like DNA-binding domain containing protein</fullName>
    </submittedName>
</protein>
<dbReference type="GO" id="GO:0000978">
    <property type="term" value="F:RNA polymerase II cis-regulatory region sequence-specific DNA binding"/>
    <property type="evidence" value="ECO:0000318"/>
    <property type="project" value="GO_Central"/>
</dbReference>
<reference evidence="4" key="1">
    <citation type="submission" date="2006-10" db="EMBL/GenBank/DDBJ databases">
        <authorList>
            <person name="Amadeo P."/>
            <person name="Zhao Q."/>
            <person name="Wortman J."/>
            <person name="Fraser-Liggett C."/>
            <person name="Carlton J."/>
        </authorList>
    </citation>
    <scope>NUCLEOTIDE SEQUENCE</scope>
    <source>
        <strain evidence="4">G3</strain>
    </source>
</reference>
<reference evidence="4" key="2">
    <citation type="journal article" date="2007" name="Science">
        <title>Draft genome sequence of the sexually transmitted pathogen Trichomonas vaginalis.</title>
        <authorList>
            <person name="Carlton J.M."/>
            <person name="Hirt R.P."/>
            <person name="Silva J.C."/>
            <person name="Delcher A.L."/>
            <person name="Schatz M."/>
            <person name="Zhao Q."/>
            <person name="Wortman J.R."/>
            <person name="Bidwell S.L."/>
            <person name="Alsmark U.C.M."/>
            <person name="Besteiro S."/>
            <person name="Sicheritz-Ponten T."/>
            <person name="Noel C.J."/>
            <person name="Dacks J.B."/>
            <person name="Foster P.G."/>
            <person name="Simillion C."/>
            <person name="Van de Peer Y."/>
            <person name="Miranda-Saavedra D."/>
            <person name="Barton G.J."/>
            <person name="Westrop G.D."/>
            <person name="Mueller S."/>
            <person name="Dessi D."/>
            <person name="Fiori P.L."/>
            <person name="Ren Q."/>
            <person name="Paulsen I."/>
            <person name="Zhang H."/>
            <person name="Bastida-Corcuera F.D."/>
            <person name="Simoes-Barbosa A."/>
            <person name="Brown M.T."/>
            <person name="Hayes R.D."/>
            <person name="Mukherjee M."/>
            <person name="Okumura C.Y."/>
            <person name="Schneider R."/>
            <person name="Smith A.J."/>
            <person name="Vanacova S."/>
            <person name="Villalvazo M."/>
            <person name="Haas B.J."/>
            <person name="Pertea M."/>
            <person name="Feldblyum T.V."/>
            <person name="Utterback T.R."/>
            <person name="Shu C.L."/>
            <person name="Osoegawa K."/>
            <person name="de Jong P.J."/>
            <person name="Hrdy I."/>
            <person name="Horvathova L."/>
            <person name="Zubacova Z."/>
            <person name="Dolezal P."/>
            <person name="Malik S.B."/>
            <person name="Logsdon J.M. Jr."/>
            <person name="Henze K."/>
            <person name="Gupta A."/>
            <person name="Wang C.C."/>
            <person name="Dunne R.L."/>
            <person name="Upcroft J.A."/>
            <person name="Upcroft P."/>
            <person name="White O."/>
            <person name="Salzberg S.L."/>
            <person name="Tang P."/>
            <person name="Chiu C.-H."/>
            <person name="Lee Y.-S."/>
            <person name="Embley T.M."/>
            <person name="Coombs G.H."/>
            <person name="Mottram J.C."/>
            <person name="Tachezy J."/>
            <person name="Fraser-Liggett C.M."/>
            <person name="Johnson P.J."/>
        </authorList>
    </citation>
    <scope>NUCLEOTIDE SEQUENCE [LARGE SCALE GENOMIC DNA]</scope>
    <source>
        <strain evidence="4">G3</strain>
    </source>
</reference>
<dbReference type="VEuPathDB" id="TrichDB:TVAGG3_0020390"/>
<dbReference type="KEGG" id="tva:4752470"/>
<dbReference type="VEuPathDB" id="TrichDB:TVAG_356080"/>
<dbReference type="CDD" id="cd00167">
    <property type="entry name" value="SANT"/>
    <property type="match status" value="2"/>
</dbReference>
<dbReference type="InterPro" id="IPR050560">
    <property type="entry name" value="MYB_TF"/>
</dbReference>
<proteinExistence type="predicted"/>
<name>A2FK50_TRIV3</name>
<dbReference type="STRING" id="5722.A2FK50"/>
<dbReference type="GO" id="GO:0006355">
    <property type="term" value="P:regulation of DNA-templated transcription"/>
    <property type="evidence" value="ECO:0000318"/>
    <property type="project" value="GO_Central"/>
</dbReference>
<sequence length="175" mass="20359">MAGLSIQMAMMPESEDDKSVIQINKSDMPRGHKFKFSPEEDETLKKLVQTHGTNKWSLISKLLKCRTARQCRDRWNHYLSNNSEQIPWTENEDAKLLRLHNEIGPKWTIIATYFEGRNSVTIRNRCCRLIRRMNSKKNKKHIEASNSSSDESPMPPTMNARIILPSCSLLPFPWM</sequence>
<accession>A2FK50</accession>
<gene>
    <name evidence="4" type="ORF">TVAG_356080</name>
</gene>
<feature type="domain" description="Myb-like" evidence="2">
    <location>
        <begin position="80"/>
        <end position="130"/>
    </location>
</feature>
<dbReference type="PANTHER" id="PTHR45614">
    <property type="entry name" value="MYB PROTEIN-RELATED"/>
    <property type="match status" value="1"/>
</dbReference>
<dbReference type="InterPro" id="IPR009057">
    <property type="entry name" value="Homeodomain-like_sf"/>
</dbReference>
<dbReference type="PROSITE" id="PS51294">
    <property type="entry name" value="HTH_MYB"/>
    <property type="match status" value="2"/>
</dbReference>
<dbReference type="SMART" id="SM00717">
    <property type="entry name" value="SANT"/>
    <property type="match status" value="2"/>
</dbReference>
<dbReference type="PANTHER" id="PTHR45614:SF69">
    <property type="entry name" value="CHROMOSOME UNDETERMINED SCAFFOLD_38, WHOLE GENOME SHOTGUN SEQUENCE"/>
    <property type="match status" value="1"/>
</dbReference>
<dbReference type="GO" id="GO:0005634">
    <property type="term" value="C:nucleus"/>
    <property type="evidence" value="ECO:0000318"/>
    <property type="project" value="GO_Central"/>
</dbReference>
<dbReference type="GO" id="GO:0000981">
    <property type="term" value="F:DNA-binding transcription factor activity, RNA polymerase II-specific"/>
    <property type="evidence" value="ECO:0000318"/>
    <property type="project" value="GO_Central"/>
</dbReference>
<evidence type="ECO:0000259" key="3">
    <source>
        <dbReference type="PROSITE" id="PS51294"/>
    </source>
</evidence>
<dbReference type="EMBL" id="DS113841">
    <property type="protein sequence ID" value="EAX94729.1"/>
    <property type="molecule type" value="Genomic_DNA"/>
</dbReference>
<dbReference type="AlphaFoldDB" id="A2FK50"/>
<dbReference type="Pfam" id="PF13921">
    <property type="entry name" value="Myb_DNA-bind_6"/>
    <property type="match status" value="1"/>
</dbReference>
<dbReference type="eggNOG" id="KOG0048">
    <property type="taxonomic scope" value="Eukaryota"/>
</dbReference>
<evidence type="ECO:0000313" key="5">
    <source>
        <dbReference type="Proteomes" id="UP000001542"/>
    </source>
</evidence>
<dbReference type="PROSITE" id="PS50090">
    <property type="entry name" value="MYB_LIKE"/>
    <property type="match status" value="2"/>
</dbReference>
<dbReference type="InterPro" id="IPR001005">
    <property type="entry name" value="SANT/Myb"/>
</dbReference>
<keyword evidence="4" id="KW-0238">DNA-binding</keyword>
<feature type="domain" description="HTH myb-type" evidence="3">
    <location>
        <begin position="28"/>
        <end position="83"/>
    </location>
</feature>
<dbReference type="RefSeq" id="XP_001307659.1">
    <property type="nucleotide sequence ID" value="XM_001307658.1"/>
</dbReference>
<dbReference type="SUPFAM" id="SSF46689">
    <property type="entry name" value="Homeodomain-like"/>
    <property type="match status" value="1"/>
</dbReference>
<dbReference type="Gene3D" id="1.10.10.60">
    <property type="entry name" value="Homeodomain-like"/>
    <property type="match status" value="2"/>
</dbReference>